<evidence type="ECO:0000313" key="2">
    <source>
        <dbReference type="EMBL" id="SHN48972.1"/>
    </source>
</evidence>
<evidence type="ECO:0000259" key="1">
    <source>
        <dbReference type="Pfam" id="PF14436"/>
    </source>
</evidence>
<protein>
    <submittedName>
        <fullName evidence="2">EndoU nuclease</fullName>
    </submittedName>
</protein>
<organism evidence="2 3">
    <name type="scientific">Butyrivibrio hungatei DSM 14810</name>
    <dbReference type="NCBI Taxonomy" id="1121132"/>
    <lineage>
        <taxon>Bacteria</taxon>
        <taxon>Bacillati</taxon>
        <taxon>Bacillota</taxon>
        <taxon>Clostridia</taxon>
        <taxon>Lachnospirales</taxon>
        <taxon>Lachnospiraceae</taxon>
        <taxon>Butyrivibrio</taxon>
    </lineage>
</organism>
<dbReference type="RefSeq" id="WP_072700280.1">
    <property type="nucleotide sequence ID" value="NZ_FRDH01000003.1"/>
</dbReference>
<dbReference type="InterPro" id="IPR029501">
    <property type="entry name" value="EndoU_bac"/>
</dbReference>
<reference evidence="2 3" key="1">
    <citation type="submission" date="2016-12" db="EMBL/GenBank/DDBJ databases">
        <authorList>
            <person name="Song W.-J."/>
            <person name="Kurnit D.M."/>
        </authorList>
    </citation>
    <scope>NUCLEOTIDE SEQUENCE [LARGE SCALE GENOMIC DNA]</scope>
    <source>
        <strain evidence="2 3">DSM 14810</strain>
    </source>
</reference>
<proteinExistence type="predicted"/>
<dbReference type="Pfam" id="PF14436">
    <property type="entry name" value="EndoU_bacteria"/>
    <property type="match status" value="1"/>
</dbReference>
<dbReference type="GO" id="GO:0004519">
    <property type="term" value="F:endonuclease activity"/>
    <property type="evidence" value="ECO:0007669"/>
    <property type="project" value="InterPro"/>
</dbReference>
<sequence>MSQENILEASGGGYAPQTFKTNKTNWLDRFNAYNSDEMQKVSTYFANVVSAMEEANEAIESSGIEGISKINLAFDYSDTKALEEKRENLSDFSGGVYDDADELIEDPFHVRIYELMRSTQEHRTMPVTYMGNTIEIPFEYSTPENIFTWMMSSVTNTDIDDILYTGDEKKDAIIREYMTYDMRTGTYGFEGALENWDNLNPYRQGILAHCYEYSYRQYEMVVDENSYGAKEKHDIVQRMANKFIEHKDYGPYSPYASDKYVEVSAAGKGMSSYLRENSRGKKFIDDLNSKKLITGDFNIEVSHEGAATVFRMTGDGKAVNTYGTSYAFCLSLDDTLSYCVSNVRSIAYVFHEAEKDPGLYAHQKELGLSLYGVADILTAAENQTDMEILEKLSRNTGDYYSVFNKNADYLSDSANDKILDYVIAIQNGYRETGSFAYEREMSAIDSFYGDSDNIYSQGYFSRYFDLVKAHMTQEELVDLWVTPGYKMTEAELERAKIIARDELDNFEYGTAHNPSLETSEEQERYAKYLSLMNKCSKFACNATGILKPFASISDFTADVTEEIVGSKAETVAGTFDKIAGTDTLSEVLKVRKGYAELSDKFKASVKSVEMNAETQNPKAYNRGKFVGNMLLYTATSPIFKGMATAIGVKSGLGLFFANQAAQNVQDLVLDTRNVYNDLIADGELSDADKTVLKWNVGINGVMNGVFGLGDLCKLYKGAKVAKDVVDDTVAHVVEDDFKKYDKSSLKMLDRVDNFTESSIEHIFEGQTNPKGKAVGYHYDNIEGTAGKIIEGTESAANQYGVYKAQVEINGMRKSANGGYSSLFSQRWSPQDVVDAINEAYSNRVQIRGNTYSGLTGSGLEIEMYLDKNGKIISAFPVY</sequence>
<dbReference type="AlphaFoldDB" id="A0A1M7RS73"/>
<feature type="domain" description="Bacterial EndoU nuclease" evidence="1">
    <location>
        <begin position="757"/>
        <end position="877"/>
    </location>
</feature>
<gene>
    <name evidence="2" type="ORF">SAMN02745247_00208</name>
</gene>
<accession>A0A1M7RS73</accession>
<evidence type="ECO:0000313" key="3">
    <source>
        <dbReference type="Proteomes" id="UP000184097"/>
    </source>
</evidence>
<dbReference type="EMBL" id="FRDH01000003">
    <property type="protein sequence ID" value="SHN48972.1"/>
    <property type="molecule type" value="Genomic_DNA"/>
</dbReference>
<dbReference type="Proteomes" id="UP000184097">
    <property type="component" value="Unassembled WGS sequence"/>
</dbReference>
<name>A0A1M7RS73_9FIRM</name>